<evidence type="ECO:0000313" key="3">
    <source>
        <dbReference type="Proteomes" id="UP000178532"/>
    </source>
</evidence>
<proteinExistence type="predicted"/>
<keyword evidence="1" id="KW-1133">Transmembrane helix</keyword>
<accession>A0A1F6DME4</accession>
<reference evidence="2 3" key="1">
    <citation type="journal article" date="2016" name="Nat. Commun.">
        <title>Thousands of microbial genomes shed light on interconnected biogeochemical processes in an aquifer system.</title>
        <authorList>
            <person name="Anantharaman K."/>
            <person name="Brown C.T."/>
            <person name="Hug L.A."/>
            <person name="Sharon I."/>
            <person name="Castelle C.J."/>
            <person name="Probst A.J."/>
            <person name="Thomas B.C."/>
            <person name="Singh A."/>
            <person name="Wilkins M.J."/>
            <person name="Karaoz U."/>
            <person name="Brodie E.L."/>
            <person name="Williams K.H."/>
            <person name="Hubbard S.S."/>
            <person name="Banfield J.F."/>
        </authorList>
    </citation>
    <scope>NUCLEOTIDE SEQUENCE [LARGE SCALE GENOMIC DNA]</scope>
</reference>
<organism evidence="2 3">
    <name type="scientific">Candidatus Kaiserbacteria bacterium RIFCSPHIGHO2_02_FULL_54_22</name>
    <dbReference type="NCBI Taxonomy" id="1798495"/>
    <lineage>
        <taxon>Bacteria</taxon>
        <taxon>Candidatus Kaiseribacteriota</taxon>
    </lineage>
</organism>
<dbReference type="EMBL" id="MFLI01000006">
    <property type="protein sequence ID" value="OGG62598.1"/>
    <property type="molecule type" value="Genomic_DNA"/>
</dbReference>
<sequence length="92" mass="9998">MNSNTIFLIIATLIVAAGAYWYFFTGTGNQPPLTAMSATSNQAQMQFQSLVSELQPISFDTAIFENPRFVALVDLTTPIQPEASGRPDPFAP</sequence>
<feature type="transmembrane region" description="Helical" evidence="1">
    <location>
        <begin position="6"/>
        <end position="24"/>
    </location>
</feature>
<keyword evidence="1" id="KW-0472">Membrane</keyword>
<name>A0A1F6DME4_9BACT</name>
<dbReference type="Proteomes" id="UP000178532">
    <property type="component" value="Unassembled WGS sequence"/>
</dbReference>
<evidence type="ECO:0000256" key="1">
    <source>
        <dbReference type="SAM" id="Phobius"/>
    </source>
</evidence>
<dbReference type="AlphaFoldDB" id="A0A1F6DME4"/>
<protein>
    <submittedName>
        <fullName evidence="2">Uncharacterized protein</fullName>
    </submittedName>
</protein>
<dbReference type="STRING" id="1798495.A3C19_01300"/>
<keyword evidence="1" id="KW-0812">Transmembrane</keyword>
<evidence type="ECO:0000313" key="2">
    <source>
        <dbReference type="EMBL" id="OGG62598.1"/>
    </source>
</evidence>
<gene>
    <name evidence="2" type="ORF">A3C19_01300</name>
</gene>
<comment type="caution">
    <text evidence="2">The sequence shown here is derived from an EMBL/GenBank/DDBJ whole genome shotgun (WGS) entry which is preliminary data.</text>
</comment>